<dbReference type="Gene3D" id="2.40.30.10">
    <property type="entry name" value="Translation factors"/>
    <property type="match status" value="1"/>
</dbReference>
<evidence type="ECO:0000256" key="6">
    <source>
        <dbReference type="ARBA" id="ARBA00035243"/>
    </source>
</evidence>
<gene>
    <name evidence="7" type="primary">rplC</name>
    <name evidence="9" type="ORF">A2806_04485</name>
</gene>
<accession>A0A1G2PMR2</accession>
<evidence type="ECO:0000256" key="2">
    <source>
        <dbReference type="ARBA" id="ARBA00022730"/>
    </source>
</evidence>
<dbReference type="PANTHER" id="PTHR11229">
    <property type="entry name" value="50S RIBOSOMAL PROTEIN L3"/>
    <property type="match status" value="1"/>
</dbReference>
<proteinExistence type="inferred from homology"/>
<evidence type="ECO:0000256" key="5">
    <source>
        <dbReference type="ARBA" id="ARBA00023274"/>
    </source>
</evidence>
<dbReference type="AlphaFoldDB" id="A0A1G2PMR2"/>
<dbReference type="InterPro" id="IPR000597">
    <property type="entry name" value="Ribosomal_uL3"/>
</dbReference>
<evidence type="ECO:0000313" key="10">
    <source>
        <dbReference type="Proteomes" id="UP000177629"/>
    </source>
</evidence>
<keyword evidence="4 7" id="KW-0689">Ribosomal protein</keyword>
<reference evidence="9 10" key="1">
    <citation type="journal article" date="2016" name="Nat. Commun.">
        <title>Thousands of microbial genomes shed light on interconnected biogeochemical processes in an aquifer system.</title>
        <authorList>
            <person name="Anantharaman K."/>
            <person name="Brown C.T."/>
            <person name="Hug L.A."/>
            <person name="Sharon I."/>
            <person name="Castelle C.J."/>
            <person name="Probst A.J."/>
            <person name="Thomas B.C."/>
            <person name="Singh A."/>
            <person name="Wilkins M.J."/>
            <person name="Karaoz U."/>
            <person name="Brodie E.L."/>
            <person name="Williams K.H."/>
            <person name="Hubbard S.S."/>
            <person name="Banfield J.F."/>
        </authorList>
    </citation>
    <scope>NUCLEOTIDE SEQUENCE [LARGE SCALE GENOMIC DNA]</scope>
</reference>
<keyword evidence="5 7" id="KW-0687">Ribonucleoprotein</keyword>
<comment type="similarity">
    <text evidence="1 7">Belongs to the universal ribosomal protein uL3 family.</text>
</comment>
<evidence type="ECO:0000256" key="4">
    <source>
        <dbReference type="ARBA" id="ARBA00022980"/>
    </source>
</evidence>
<dbReference type="GO" id="GO:0006412">
    <property type="term" value="P:translation"/>
    <property type="evidence" value="ECO:0007669"/>
    <property type="project" value="UniProtKB-UniRule"/>
</dbReference>
<comment type="function">
    <text evidence="7">One of the primary rRNA binding proteins, it binds directly near the 3'-end of the 23S rRNA, where it nucleates assembly of the 50S subunit.</text>
</comment>
<evidence type="ECO:0000256" key="8">
    <source>
        <dbReference type="SAM" id="MobiDB-lite"/>
    </source>
</evidence>
<protein>
    <recommendedName>
        <fullName evidence="6 7">Large ribosomal subunit protein uL3</fullName>
    </recommendedName>
</protein>
<dbReference type="Proteomes" id="UP000177629">
    <property type="component" value="Unassembled WGS sequence"/>
</dbReference>
<dbReference type="STRING" id="1802362.A2806_04485"/>
<feature type="region of interest" description="Disordered" evidence="8">
    <location>
        <begin position="127"/>
        <end position="147"/>
    </location>
</feature>
<evidence type="ECO:0000256" key="3">
    <source>
        <dbReference type="ARBA" id="ARBA00022884"/>
    </source>
</evidence>
<dbReference type="PANTHER" id="PTHR11229:SF16">
    <property type="entry name" value="LARGE RIBOSOMAL SUBUNIT PROTEIN UL3C"/>
    <property type="match status" value="1"/>
</dbReference>
<keyword evidence="3 7" id="KW-0694">RNA-binding</keyword>
<keyword evidence="2 7" id="KW-0699">rRNA-binding</keyword>
<dbReference type="NCBIfam" id="TIGR03625">
    <property type="entry name" value="L3_bact"/>
    <property type="match status" value="1"/>
</dbReference>
<evidence type="ECO:0000313" key="9">
    <source>
        <dbReference type="EMBL" id="OHA48921.1"/>
    </source>
</evidence>
<dbReference type="InterPro" id="IPR009000">
    <property type="entry name" value="Transl_B-barrel_sf"/>
</dbReference>
<comment type="subunit">
    <text evidence="7">Part of the 50S ribosomal subunit. Forms a cluster with proteins L14 and L19.</text>
</comment>
<dbReference type="SUPFAM" id="SSF50447">
    <property type="entry name" value="Translation proteins"/>
    <property type="match status" value="1"/>
</dbReference>
<dbReference type="GO" id="GO:0019843">
    <property type="term" value="F:rRNA binding"/>
    <property type="evidence" value="ECO:0007669"/>
    <property type="project" value="UniProtKB-UniRule"/>
</dbReference>
<dbReference type="GO" id="GO:0003735">
    <property type="term" value="F:structural constituent of ribosome"/>
    <property type="evidence" value="ECO:0007669"/>
    <property type="project" value="UniProtKB-UniRule"/>
</dbReference>
<comment type="caution">
    <text evidence="9">The sequence shown here is derived from an EMBL/GenBank/DDBJ whole genome shotgun (WGS) entry which is preliminary data.</text>
</comment>
<dbReference type="HAMAP" id="MF_01325_B">
    <property type="entry name" value="Ribosomal_uL3_B"/>
    <property type="match status" value="1"/>
</dbReference>
<dbReference type="Gene3D" id="3.30.160.810">
    <property type="match status" value="1"/>
</dbReference>
<evidence type="ECO:0000256" key="1">
    <source>
        <dbReference type="ARBA" id="ARBA00006540"/>
    </source>
</evidence>
<dbReference type="InterPro" id="IPR019927">
    <property type="entry name" value="Ribosomal_uL3_bac/org-type"/>
</dbReference>
<name>A0A1G2PMR2_9BACT</name>
<sequence>MKFLLGTKIGMSQTWKTDGGVVPLTVIQAGPMVVTQKKTSERDGYEAIQVSLGKRKRLKKPQQGHLKKGKTDTARWLREARGAWNVESGAVIDVSVFVPGDIVKVSGISKGKGFQGGVKRHGFHGASATHGTKHAHRQPGSIGSSWPERVRKGKRMAGRMGHERVTVKNLEVVSVDKEKNLLAVKGAVPGARGTLLEIRG</sequence>
<dbReference type="FunFam" id="2.40.30.10:FF:000004">
    <property type="entry name" value="50S ribosomal protein L3"/>
    <property type="match status" value="1"/>
</dbReference>
<dbReference type="GO" id="GO:0022625">
    <property type="term" value="C:cytosolic large ribosomal subunit"/>
    <property type="evidence" value="ECO:0007669"/>
    <property type="project" value="TreeGrafter"/>
</dbReference>
<evidence type="ECO:0000256" key="7">
    <source>
        <dbReference type="HAMAP-Rule" id="MF_01325"/>
    </source>
</evidence>
<dbReference type="Pfam" id="PF00297">
    <property type="entry name" value="Ribosomal_L3"/>
    <property type="match status" value="1"/>
</dbReference>
<organism evidence="9 10">
    <name type="scientific">Candidatus Terrybacteria bacterium RIFCSPHIGHO2_01_FULL_48_17</name>
    <dbReference type="NCBI Taxonomy" id="1802362"/>
    <lineage>
        <taxon>Bacteria</taxon>
        <taxon>Candidatus Terryibacteriota</taxon>
    </lineage>
</organism>
<dbReference type="EMBL" id="MHSS01000002">
    <property type="protein sequence ID" value="OHA48921.1"/>
    <property type="molecule type" value="Genomic_DNA"/>
</dbReference>